<feature type="transmembrane region" description="Helical" evidence="7">
    <location>
        <begin position="381"/>
        <end position="407"/>
    </location>
</feature>
<feature type="transmembrane region" description="Helical" evidence="7">
    <location>
        <begin position="343"/>
        <end position="369"/>
    </location>
</feature>
<feature type="transmembrane region" description="Helical" evidence="7">
    <location>
        <begin position="737"/>
        <end position="756"/>
    </location>
</feature>
<gene>
    <name evidence="9" type="ORF">I7X43_14895</name>
</gene>
<comment type="subcellular location">
    <subcellularLocation>
        <location evidence="1">Cell membrane</location>
        <topology evidence="1">Multi-pass membrane protein</topology>
    </subcellularLocation>
</comment>
<feature type="transmembrane region" description="Helical" evidence="7">
    <location>
        <begin position="287"/>
        <end position="308"/>
    </location>
</feature>
<feature type="transmembrane region" description="Helical" evidence="7">
    <location>
        <begin position="433"/>
        <end position="453"/>
    </location>
</feature>
<feature type="domain" description="ABC3 transporter permease C-terminal" evidence="8">
    <location>
        <begin position="684"/>
        <end position="786"/>
    </location>
</feature>
<keyword evidence="2" id="KW-1003">Cell membrane</keyword>
<dbReference type="InterPro" id="IPR003838">
    <property type="entry name" value="ABC3_permease_C"/>
</dbReference>
<dbReference type="GO" id="GO:0005886">
    <property type="term" value="C:plasma membrane"/>
    <property type="evidence" value="ECO:0007669"/>
    <property type="project" value="UniProtKB-SubCell"/>
</dbReference>
<evidence type="ECO:0000256" key="7">
    <source>
        <dbReference type="SAM" id="Phobius"/>
    </source>
</evidence>
<sequence>MKLALMDAWRALRARPSVTLVAQAGITLALAASLLVGLLALALAQTDASIPEPDRVVTLDFMGNPTFQRSEWFGAAPVFFGPALKARGAPLQHIARVQGGGFTLRMTGGDYKMVGLLLPDPEIVPLMGLRALHGDLEATLRQPDAVALTRRAVTMVWGDLPPQQAIGRMLTDHGKNYRVGAVVPDFNSRHPLQGNEMLAGIEGHANTRSAEDRNAIFMVNGRVFARLAPGVQAEQVGGWMRAAFYDHPGFGDLPKEWSANGREPAFFRALTLPASRFEGESERWTQIGALGAACALLLVMATVNALNLQSAQLLQRQRETALRQSLGASHAALWRLWACEQGLALLMSGASAWLIAWWLAPGLVAWLGLPAHTDLFHPLPWAVLGGLGAVVALLLPLTLALPAWVALRQAPARALQGRTASEGPWGRRLRQGLLSLQLVGALLLLALTGVLTAQHRHLLHADRGFSLDNRLLLDVFAREGDQATFAPLVQAVTQLPAVQSWAFSDVVPPWAGLGTVTVHRRPDQATGPTLSLHHVTPSFFATYGMRVLAGDPYAKTQGEARLVVDAESAKLLGFATPQAAVGQLVLGGAAFNLPGDAPRRIVAVVAQAQLQTAREAARPRGFVLSEAYSQWLTLHAKDLPRLQTAVKQLWQQFNLPFDYRLDPVQTQMTEAYRQDGQLAGLLGALSVLAVAVAVVGAYALVADTLRRRRTELVLHRLHGAGGADIVRQVALEFRTPVLLALGLGVPVAAWLGQLYLSGFVDHVALGEGLVLPLLLATGLTVVVLCVAAWRHTRLALNLRPIEALA</sequence>
<dbReference type="Proteomes" id="UP000620139">
    <property type="component" value="Unassembled WGS sequence"/>
</dbReference>
<proteinExistence type="inferred from homology"/>
<dbReference type="RefSeq" id="WP_198101744.1">
    <property type="nucleotide sequence ID" value="NZ_JAEDAL010000009.1"/>
</dbReference>
<dbReference type="PANTHER" id="PTHR30572">
    <property type="entry name" value="MEMBRANE COMPONENT OF TRANSPORTER-RELATED"/>
    <property type="match status" value="1"/>
</dbReference>
<comment type="similarity">
    <text evidence="6">Belongs to the ABC-4 integral membrane protein family.</text>
</comment>
<evidence type="ECO:0000259" key="8">
    <source>
        <dbReference type="Pfam" id="PF02687"/>
    </source>
</evidence>
<evidence type="ECO:0000256" key="5">
    <source>
        <dbReference type="ARBA" id="ARBA00023136"/>
    </source>
</evidence>
<dbReference type="AlphaFoldDB" id="A0A931IZZ6"/>
<dbReference type="GO" id="GO:0022857">
    <property type="term" value="F:transmembrane transporter activity"/>
    <property type="evidence" value="ECO:0007669"/>
    <property type="project" value="TreeGrafter"/>
</dbReference>
<evidence type="ECO:0000313" key="10">
    <source>
        <dbReference type="Proteomes" id="UP000620139"/>
    </source>
</evidence>
<evidence type="ECO:0000256" key="4">
    <source>
        <dbReference type="ARBA" id="ARBA00022989"/>
    </source>
</evidence>
<dbReference type="EMBL" id="JAEDAL010000009">
    <property type="protein sequence ID" value="MBH9554130.1"/>
    <property type="molecule type" value="Genomic_DNA"/>
</dbReference>
<evidence type="ECO:0000256" key="2">
    <source>
        <dbReference type="ARBA" id="ARBA00022475"/>
    </source>
</evidence>
<keyword evidence="5 7" id="KW-0472">Membrane</keyword>
<keyword evidence="10" id="KW-1185">Reference proteome</keyword>
<keyword evidence="3 7" id="KW-0812">Transmembrane</keyword>
<dbReference type="Pfam" id="PF02687">
    <property type="entry name" value="FtsX"/>
    <property type="match status" value="2"/>
</dbReference>
<accession>A0A931IZZ6</accession>
<comment type="caution">
    <text evidence="9">The sequence shown here is derived from an EMBL/GenBank/DDBJ whole genome shotgun (WGS) entry which is preliminary data.</text>
</comment>
<feature type="transmembrane region" description="Helical" evidence="7">
    <location>
        <begin position="678"/>
        <end position="701"/>
    </location>
</feature>
<evidence type="ECO:0000256" key="6">
    <source>
        <dbReference type="ARBA" id="ARBA00038076"/>
    </source>
</evidence>
<keyword evidence="4 7" id="KW-1133">Transmembrane helix</keyword>
<evidence type="ECO:0000313" key="9">
    <source>
        <dbReference type="EMBL" id="MBH9554130.1"/>
    </source>
</evidence>
<organism evidence="9 10">
    <name type="scientific">Inhella gelatinilytica</name>
    <dbReference type="NCBI Taxonomy" id="2795030"/>
    <lineage>
        <taxon>Bacteria</taxon>
        <taxon>Pseudomonadati</taxon>
        <taxon>Pseudomonadota</taxon>
        <taxon>Betaproteobacteria</taxon>
        <taxon>Burkholderiales</taxon>
        <taxon>Sphaerotilaceae</taxon>
        <taxon>Inhella</taxon>
    </lineage>
</organism>
<feature type="transmembrane region" description="Helical" evidence="7">
    <location>
        <begin position="768"/>
        <end position="789"/>
    </location>
</feature>
<dbReference type="PANTHER" id="PTHR30572:SF4">
    <property type="entry name" value="ABC TRANSPORTER PERMEASE YTRF"/>
    <property type="match status" value="1"/>
</dbReference>
<dbReference type="InterPro" id="IPR050250">
    <property type="entry name" value="Macrolide_Exporter_MacB"/>
</dbReference>
<name>A0A931IZZ6_9BURK</name>
<protein>
    <recommendedName>
        <fullName evidence="8">ABC3 transporter permease C-terminal domain-containing protein</fullName>
    </recommendedName>
</protein>
<evidence type="ECO:0000256" key="3">
    <source>
        <dbReference type="ARBA" id="ARBA00022692"/>
    </source>
</evidence>
<reference evidence="9" key="1">
    <citation type="submission" date="2020-12" db="EMBL/GenBank/DDBJ databases">
        <title>The genome sequence of Inhella sp. 4Y17.</title>
        <authorList>
            <person name="Liu Y."/>
        </authorList>
    </citation>
    <scope>NUCLEOTIDE SEQUENCE</scope>
    <source>
        <strain evidence="9">4Y10</strain>
    </source>
</reference>
<evidence type="ECO:0000256" key="1">
    <source>
        <dbReference type="ARBA" id="ARBA00004651"/>
    </source>
</evidence>
<feature type="domain" description="ABC3 transporter permease C-terminal" evidence="8">
    <location>
        <begin position="295"/>
        <end position="409"/>
    </location>
</feature>